<dbReference type="RefSeq" id="WP_042446728.1">
    <property type="nucleotide sequence ID" value="NZ_BBPN01000011.1"/>
</dbReference>
<name>A0A1H7WE48_STRJI</name>
<proteinExistence type="predicted"/>
<evidence type="ECO:0000256" key="1">
    <source>
        <dbReference type="SAM" id="MobiDB-lite"/>
    </source>
</evidence>
<gene>
    <name evidence="2" type="ORF">SAMN05414137_120100</name>
</gene>
<evidence type="ECO:0000313" key="2">
    <source>
        <dbReference type="EMBL" id="SEM19740.1"/>
    </source>
</evidence>
<protein>
    <submittedName>
        <fullName evidence="2">Uncharacterized protein</fullName>
    </submittedName>
</protein>
<dbReference type="eggNOG" id="ENOG5030QNA">
    <property type="taxonomic scope" value="Bacteria"/>
</dbReference>
<dbReference type="EMBL" id="FOAZ01000020">
    <property type="protein sequence ID" value="SEM19740.1"/>
    <property type="molecule type" value="Genomic_DNA"/>
</dbReference>
<feature type="region of interest" description="Disordered" evidence="1">
    <location>
        <begin position="1"/>
        <end position="22"/>
    </location>
</feature>
<accession>A0A1H7WE48</accession>
<dbReference type="Proteomes" id="UP000183015">
    <property type="component" value="Unassembled WGS sequence"/>
</dbReference>
<evidence type="ECO:0000313" key="3">
    <source>
        <dbReference type="Proteomes" id="UP000183015"/>
    </source>
</evidence>
<sequence length="67" mass="7139">MSTHRVIVHGTEAGTANGPGRPVNVDGQDIGVAVDLDDLLLLLEEHDVYDLDTVEWRGGGPDEWGSA</sequence>
<dbReference type="AlphaFoldDB" id="A0A1H7WE48"/>
<organism evidence="2 3">
    <name type="scientific">Streptacidiphilus jiangxiensis</name>
    <dbReference type="NCBI Taxonomy" id="235985"/>
    <lineage>
        <taxon>Bacteria</taxon>
        <taxon>Bacillati</taxon>
        <taxon>Actinomycetota</taxon>
        <taxon>Actinomycetes</taxon>
        <taxon>Kitasatosporales</taxon>
        <taxon>Streptomycetaceae</taxon>
        <taxon>Streptacidiphilus</taxon>
    </lineage>
</organism>
<reference evidence="3" key="1">
    <citation type="submission" date="2016-10" db="EMBL/GenBank/DDBJ databases">
        <authorList>
            <person name="Varghese N."/>
        </authorList>
    </citation>
    <scope>NUCLEOTIDE SEQUENCE [LARGE SCALE GENOMIC DNA]</scope>
    <source>
        <strain evidence="3">DSM 45096 / BCRC 16803 / CGMCC 4.1857 / CIP 109030 / JCM 12277 / KCTC 19219 / NBRC 100920 / 33214</strain>
    </source>
</reference>
<keyword evidence="3" id="KW-1185">Reference proteome</keyword>